<reference evidence="1" key="2">
    <citation type="submission" date="2020-05" db="UniProtKB">
        <authorList>
            <consortium name="EnsemblMetazoa"/>
        </authorList>
    </citation>
    <scope>IDENTIFICATION</scope>
    <source>
        <strain evidence="1">WRAIR2</strain>
    </source>
</reference>
<protein>
    <submittedName>
        <fullName evidence="1">Uncharacterized protein</fullName>
    </submittedName>
</protein>
<reference evidence="2" key="1">
    <citation type="submission" date="2013-03" db="EMBL/GenBank/DDBJ databases">
        <title>The Genome Sequence of Anopheles dirus WRAIR2.</title>
        <authorList>
            <consortium name="The Broad Institute Genomics Platform"/>
            <person name="Neafsey D.E."/>
            <person name="Walton C."/>
            <person name="Walker B."/>
            <person name="Young S.K."/>
            <person name="Zeng Q."/>
            <person name="Gargeya S."/>
            <person name="Fitzgerald M."/>
            <person name="Haas B."/>
            <person name="Abouelleil A."/>
            <person name="Allen A.W."/>
            <person name="Alvarado L."/>
            <person name="Arachchi H.M."/>
            <person name="Berlin A.M."/>
            <person name="Chapman S.B."/>
            <person name="Gainer-Dewar J."/>
            <person name="Goldberg J."/>
            <person name="Griggs A."/>
            <person name="Gujja S."/>
            <person name="Hansen M."/>
            <person name="Howarth C."/>
            <person name="Imamovic A."/>
            <person name="Ireland A."/>
            <person name="Larimer J."/>
            <person name="McCowan C."/>
            <person name="Murphy C."/>
            <person name="Pearson M."/>
            <person name="Poon T.W."/>
            <person name="Priest M."/>
            <person name="Roberts A."/>
            <person name="Saif S."/>
            <person name="Shea T."/>
            <person name="Sisk P."/>
            <person name="Sykes S."/>
            <person name="Wortman J."/>
            <person name="Nusbaum C."/>
            <person name="Birren B."/>
        </authorList>
    </citation>
    <scope>NUCLEOTIDE SEQUENCE [LARGE SCALE GENOMIC DNA]</scope>
    <source>
        <strain evidence="2">WRAIR2</strain>
    </source>
</reference>
<organism evidence="1 2">
    <name type="scientific">Anopheles dirus</name>
    <dbReference type="NCBI Taxonomy" id="7168"/>
    <lineage>
        <taxon>Eukaryota</taxon>
        <taxon>Metazoa</taxon>
        <taxon>Ecdysozoa</taxon>
        <taxon>Arthropoda</taxon>
        <taxon>Hexapoda</taxon>
        <taxon>Insecta</taxon>
        <taxon>Pterygota</taxon>
        <taxon>Neoptera</taxon>
        <taxon>Endopterygota</taxon>
        <taxon>Diptera</taxon>
        <taxon>Nematocera</taxon>
        <taxon>Culicoidea</taxon>
        <taxon>Culicidae</taxon>
        <taxon>Anophelinae</taxon>
        <taxon>Anopheles</taxon>
    </lineage>
</organism>
<sequence>MSDAGGGDVDDEVREGDLDELVLLLPLPPMFNAALSLFSTAKITCLPPCTLAGCSSTAAPLASDPDALENVDEMVEPEWLGDPGAGGAGSAIELVPFVLRGTRPAASK</sequence>
<dbReference type="VEuPathDB" id="VectorBase:ADIR010922"/>
<evidence type="ECO:0000313" key="1">
    <source>
        <dbReference type="EnsemblMetazoa" id="ADIR010922-PA"/>
    </source>
</evidence>
<dbReference type="AlphaFoldDB" id="A0A182NTD2"/>
<dbReference type="EnsemblMetazoa" id="ADIR010922-RA">
    <property type="protein sequence ID" value="ADIR010922-PA"/>
    <property type="gene ID" value="ADIR010922"/>
</dbReference>
<keyword evidence="2" id="KW-1185">Reference proteome</keyword>
<dbReference type="Proteomes" id="UP000075884">
    <property type="component" value="Unassembled WGS sequence"/>
</dbReference>
<accession>A0A182NTD2</accession>
<name>A0A182NTD2_9DIPT</name>
<proteinExistence type="predicted"/>
<evidence type="ECO:0000313" key="2">
    <source>
        <dbReference type="Proteomes" id="UP000075884"/>
    </source>
</evidence>